<reference evidence="10 11" key="1">
    <citation type="submission" date="2022-01" db="EMBL/GenBank/DDBJ databases">
        <title>Whole genome-based taxonomy of the Shewanellaceae.</title>
        <authorList>
            <person name="Martin-Rodriguez A.J."/>
        </authorList>
    </citation>
    <scope>NUCLEOTIDE SEQUENCE [LARGE SCALE GENOMIC DNA]</scope>
    <source>
        <strain evidence="10 11">DSM 24955</strain>
    </source>
</reference>
<dbReference type="PIRSF" id="PIRSF001361">
    <property type="entry name" value="DAHP_synthase"/>
    <property type="match status" value="1"/>
</dbReference>
<dbReference type="GO" id="GO:0003849">
    <property type="term" value="F:3-deoxy-7-phosphoheptulonate synthase activity"/>
    <property type="evidence" value="ECO:0007669"/>
    <property type="project" value="UniProtKB-EC"/>
</dbReference>
<evidence type="ECO:0000259" key="9">
    <source>
        <dbReference type="Pfam" id="PF00793"/>
    </source>
</evidence>
<dbReference type="NCBIfam" id="NF009395">
    <property type="entry name" value="PRK12755.1"/>
    <property type="match status" value="1"/>
</dbReference>
<dbReference type="PANTHER" id="PTHR21225:SF6">
    <property type="entry name" value="PHOSPHO-2-DEHYDRO-3-DEOXYHEPTONATE ALDOLASE, TRP-SENSITIVE"/>
    <property type="match status" value="1"/>
</dbReference>
<dbReference type="InterPro" id="IPR006219">
    <property type="entry name" value="DAHP_synth_1"/>
</dbReference>
<name>A0ABT0KPW8_9GAMM</name>
<dbReference type="EC" id="2.5.1.54" evidence="8"/>
<feature type="domain" description="DAHP synthetase I/KDSA" evidence="9">
    <location>
        <begin position="45"/>
        <end position="338"/>
    </location>
</feature>
<evidence type="ECO:0000256" key="5">
    <source>
        <dbReference type="ARBA" id="ARBA00022679"/>
    </source>
</evidence>
<gene>
    <name evidence="10" type="ORF">L2737_11230</name>
</gene>
<evidence type="ECO:0000256" key="3">
    <source>
        <dbReference type="ARBA" id="ARBA00007985"/>
    </source>
</evidence>
<dbReference type="Pfam" id="PF00793">
    <property type="entry name" value="DAHP_synth_1"/>
    <property type="match status" value="1"/>
</dbReference>
<evidence type="ECO:0000256" key="8">
    <source>
        <dbReference type="PIRNR" id="PIRNR001361"/>
    </source>
</evidence>
<sequence>MTIKTDELRTSLLCKVISPAQLASEYPLTQDAADYLVEQRREVEAIIAGEDQRLLVIIGPCSIHDTEAALDYAQRLAALHHELKDDLCIVMRVYFEKPRTIVGWKGLISDPDLDGSFSPNKGLRMARHLLQQITELKLPIATEFLDMVNGQYIADLITWGAIGARTTESQIHREMASALSCPVGFKNGTDGNINIAVDAVRAAQVPHIFYSPDKDGAMAVYRTHGNPYGHIILRGGKKPNYSAEDVEIVRSQLETVGVTQRIVVDFSHGNSEKKHKNQLNVADSIMEQMRSGSTAVAGIMAESFMIEGNQKVVEDQPLTYGQSITDACLHWEDSEKLLRDLAQASKDRKALLNK</sequence>
<dbReference type="Gene3D" id="3.20.20.70">
    <property type="entry name" value="Aldolase class I"/>
    <property type="match status" value="1"/>
</dbReference>
<evidence type="ECO:0000313" key="10">
    <source>
        <dbReference type="EMBL" id="MCL1045897.1"/>
    </source>
</evidence>
<evidence type="ECO:0000313" key="11">
    <source>
        <dbReference type="Proteomes" id="UP001202134"/>
    </source>
</evidence>
<dbReference type="RefSeq" id="WP_102528159.1">
    <property type="nucleotide sequence ID" value="NZ_JAKIKU010000005.1"/>
</dbReference>
<dbReference type="EMBL" id="JAKIKU010000005">
    <property type="protein sequence ID" value="MCL1045897.1"/>
    <property type="molecule type" value="Genomic_DNA"/>
</dbReference>
<evidence type="ECO:0000256" key="1">
    <source>
        <dbReference type="ARBA" id="ARBA00003726"/>
    </source>
</evidence>
<evidence type="ECO:0000256" key="2">
    <source>
        <dbReference type="ARBA" id="ARBA00004688"/>
    </source>
</evidence>
<comment type="similarity">
    <text evidence="3 8">Belongs to the class-I DAHP synthase family.</text>
</comment>
<evidence type="ECO:0000256" key="6">
    <source>
        <dbReference type="ARBA" id="ARBA00023141"/>
    </source>
</evidence>
<keyword evidence="11" id="KW-1185">Reference proteome</keyword>
<comment type="function">
    <text evidence="1 8">Stereospecific condensation of phosphoenolpyruvate (PEP) and D-erythrose-4-phosphate (E4P) giving rise to 3-deoxy-D-arabino-heptulosonate-7-phosphate (DAHP).</text>
</comment>
<dbReference type="PANTHER" id="PTHR21225">
    <property type="entry name" value="PHOSPHO-2-DEHYDRO-3-DEOXYHEPTONATE ALDOLASE DAHP SYNTHETASE"/>
    <property type="match status" value="1"/>
</dbReference>
<dbReference type="NCBIfam" id="TIGR00034">
    <property type="entry name" value="aroFGH"/>
    <property type="match status" value="1"/>
</dbReference>
<comment type="pathway">
    <text evidence="2 8">Metabolic intermediate biosynthesis; chorismate biosynthesis; chorismate from D-erythrose 4-phosphate and phosphoenolpyruvate: step 1/7.</text>
</comment>
<dbReference type="Proteomes" id="UP001202134">
    <property type="component" value="Unassembled WGS sequence"/>
</dbReference>
<keyword evidence="6 8" id="KW-0057">Aromatic amino acid biosynthesis</keyword>
<accession>A0ABT0KPW8</accession>
<dbReference type="NCBIfam" id="NF009396">
    <property type="entry name" value="PRK12756.1"/>
    <property type="match status" value="1"/>
</dbReference>
<evidence type="ECO:0000256" key="7">
    <source>
        <dbReference type="ARBA" id="ARBA00047508"/>
    </source>
</evidence>
<evidence type="ECO:0000256" key="4">
    <source>
        <dbReference type="ARBA" id="ARBA00022605"/>
    </source>
</evidence>
<keyword evidence="5 8" id="KW-0808">Transferase</keyword>
<comment type="catalytic activity">
    <reaction evidence="7 8">
        <text>D-erythrose 4-phosphate + phosphoenolpyruvate + H2O = 7-phospho-2-dehydro-3-deoxy-D-arabino-heptonate + phosphate</text>
        <dbReference type="Rhea" id="RHEA:14717"/>
        <dbReference type="ChEBI" id="CHEBI:15377"/>
        <dbReference type="ChEBI" id="CHEBI:16897"/>
        <dbReference type="ChEBI" id="CHEBI:43474"/>
        <dbReference type="ChEBI" id="CHEBI:58394"/>
        <dbReference type="ChEBI" id="CHEBI:58702"/>
        <dbReference type="EC" id="2.5.1.54"/>
    </reaction>
</comment>
<proteinExistence type="inferred from homology"/>
<organism evidence="10 11">
    <name type="scientific">Shewanella electrodiphila</name>
    <dbReference type="NCBI Taxonomy" id="934143"/>
    <lineage>
        <taxon>Bacteria</taxon>
        <taxon>Pseudomonadati</taxon>
        <taxon>Pseudomonadota</taxon>
        <taxon>Gammaproteobacteria</taxon>
        <taxon>Alteromonadales</taxon>
        <taxon>Shewanellaceae</taxon>
        <taxon>Shewanella</taxon>
    </lineage>
</organism>
<comment type="caution">
    <text evidence="10">The sequence shown here is derived from an EMBL/GenBank/DDBJ whole genome shotgun (WGS) entry which is preliminary data.</text>
</comment>
<protein>
    <recommendedName>
        <fullName evidence="8">Phospho-2-dehydro-3-deoxyheptonate aldolase</fullName>
        <ecNumber evidence="8">2.5.1.54</ecNumber>
    </recommendedName>
</protein>
<keyword evidence="4 8" id="KW-0028">Amino-acid biosynthesis</keyword>
<dbReference type="InterPro" id="IPR013785">
    <property type="entry name" value="Aldolase_TIM"/>
</dbReference>
<dbReference type="SUPFAM" id="SSF51569">
    <property type="entry name" value="Aldolase"/>
    <property type="match status" value="1"/>
</dbReference>
<dbReference type="InterPro" id="IPR006218">
    <property type="entry name" value="DAHP1/KDSA"/>
</dbReference>